<dbReference type="EMBL" id="LR134495">
    <property type="protein sequence ID" value="VEI75528.1"/>
    <property type="molecule type" value="Genomic_DNA"/>
</dbReference>
<proteinExistence type="predicted"/>
<dbReference type="Proteomes" id="UP000271188">
    <property type="component" value="Chromosome"/>
</dbReference>
<dbReference type="AlphaFoldDB" id="A0A3S5B996"/>
<evidence type="ECO:0000313" key="1">
    <source>
        <dbReference type="EMBL" id="VEI75528.1"/>
    </source>
</evidence>
<reference evidence="1" key="1">
    <citation type="submission" date="2018-12" db="EMBL/GenBank/DDBJ databases">
        <authorList>
            <consortium name="Pathogen Informatics"/>
        </authorList>
    </citation>
    <scope>NUCLEOTIDE SEQUENCE [LARGE SCALE GENOMIC DNA]</scope>
    <source>
        <strain evidence="1">NCTC10643</strain>
    </source>
</reference>
<sequence length="239" mass="27917">MYKELVVFGTSSAEVFDYIFGDNPSYYPFWASGWSARGLREVKESNNIMKPYIPYLSKISKDANIILCFGDVDFNLPYKIHNQRFYNFPKFIEEMCEGILALRDYLNKLGFSNIYAALPIAPIRLPDVYWAYPSLPHKTRGNLYLNFVKILSQSIPMIDCFYSLIESVDNPVCAYSFFRNKNDHHIDYVKAQDVIYSNLLEIDGILEQRSPKHTELYVHVPKHIKSILRDNSPRIRTCR</sequence>
<accession>A0A3S5B996</accession>
<protein>
    <recommendedName>
        <fullName evidence="3">SGNH/GDSL hydrolase family protein</fullName>
    </recommendedName>
</protein>
<organism evidence="1 2">
    <name type="scientific">Mannheimia haemolytica</name>
    <name type="common">Pasteurella haemolytica</name>
    <dbReference type="NCBI Taxonomy" id="75985"/>
    <lineage>
        <taxon>Bacteria</taxon>
        <taxon>Pseudomonadati</taxon>
        <taxon>Pseudomonadota</taxon>
        <taxon>Gammaproteobacteria</taxon>
        <taxon>Pasteurellales</taxon>
        <taxon>Pasteurellaceae</taxon>
        <taxon>Mannheimia</taxon>
    </lineage>
</organism>
<evidence type="ECO:0008006" key="3">
    <source>
        <dbReference type="Google" id="ProtNLM"/>
    </source>
</evidence>
<dbReference type="RefSeq" id="WP_126301390.1">
    <property type="nucleotide sequence ID" value="NZ_LR134495.1"/>
</dbReference>
<gene>
    <name evidence="1" type="ORF">NCTC10643_00528</name>
</gene>
<name>A0A3S5B996_MANHA</name>
<evidence type="ECO:0000313" key="2">
    <source>
        <dbReference type="Proteomes" id="UP000271188"/>
    </source>
</evidence>